<dbReference type="AlphaFoldDB" id="A0AAD7SIP4"/>
<feature type="signal peptide" evidence="7">
    <location>
        <begin position="1"/>
        <end position="29"/>
    </location>
</feature>
<feature type="domain" description="LRRCT" evidence="8">
    <location>
        <begin position="823"/>
        <end position="876"/>
    </location>
</feature>
<comment type="caution">
    <text evidence="9">The sequence shown here is derived from an EMBL/GenBank/DDBJ whole genome shotgun (WGS) entry which is preliminary data.</text>
</comment>
<keyword evidence="6" id="KW-1133">Transmembrane helix</keyword>
<dbReference type="InterPro" id="IPR000483">
    <property type="entry name" value="Cys-rich_flank_reg_C"/>
</dbReference>
<feature type="chain" id="PRO_5042160510" description="LRRCT domain-containing protein" evidence="7">
    <location>
        <begin position="30"/>
        <end position="981"/>
    </location>
</feature>
<gene>
    <name evidence="9" type="ORF">AAFF_G00354400</name>
</gene>
<dbReference type="FunFam" id="3.80.10.10:FF:001164">
    <property type="entry name" value="GH01279p"/>
    <property type="match status" value="1"/>
</dbReference>
<evidence type="ECO:0000313" key="10">
    <source>
        <dbReference type="Proteomes" id="UP001221898"/>
    </source>
</evidence>
<evidence type="ECO:0000256" key="3">
    <source>
        <dbReference type="ARBA" id="ARBA00022737"/>
    </source>
</evidence>
<dbReference type="PROSITE" id="PS51450">
    <property type="entry name" value="LRR"/>
    <property type="match status" value="6"/>
</dbReference>
<dbReference type="InterPro" id="IPR003591">
    <property type="entry name" value="Leu-rich_rpt_typical-subtyp"/>
</dbReference>
<feature type="transmembrane region" description="Helical" evidence="6">
    <location>
        <begin position="940"/>
        <end position="961"/>
    </location>
</feature>
<dbReference type="FunFam" id="3.80.10.10:FF:000770">
    <property type="entry name" value="Uncharacterized protein"/>
    <property type="match status" value="1"/>
</dbReference>
<dbReference type="InterPro" id="IPR032675">
    <property type="entry name" value="LRR_dom_sf"/>
</dbReference>
<feature type="domain" description="LRRCT" evidence="8">
    <location>
        <begin position="295"/>
        <end position="347"/>
    </location>
</feature>
<evidence type="ECO:0000256" key="5">
    <source>
        <dbReference type="SAM" id="MobiDB-lite"/>
    </source>
</evidence>
<name>A0AAD7SIP4_9TELE</name>
<dbReference type="PANTHER" id="PTHR24369:SF211">
    <property type="entry name" value="LEUCINE-RICH REPEAT-CONTAINING PROTEIN 15-LIKE"/>
    <property type="match status" value="1"/>
</dbReference>
<dbReference type="InterPro" id="IPR001611">
    <property type="entry name" value="Leu-rich_rpt"/>
</dbReference>
<dbReference type="EMBL" id="JAINUG010000059">
    <property type="protein sequence ID" value="KAJ8403223.1"/>
    <property type="molecule type" value="Genomic_DNA"/>
</dbReference>
<evidence type="ECO:0000313" key="9">
    <source>
        <dbReference type="EMBL" id="KAJ8403223.1"/>
    </source>
</evidence>
<evidence type="ECO:0000259" key="8">
    <source>
        <dbReference type="SMART" id="SM00082"/>
    </source>
</evidence>
<feature type="compositionally biased region" description="Polar residues" evidence="5">
    <location>
        <begin position="913"/>
        <end position="929"/>
    </location>
</feature>
<keyword evidence="10" id="KW-1185">Reference proteome</keyword>
<dbReference type="Gene3D" id="3.80.10.10">
    <property type="entry name" value="Ribonuclease Inhibitor"/>
    <property type="match status" value="5"/>
</dbReference>
<organism evidence="9 10">
    <name type="scientific">Aldrovandia affinis</name>
    <dbReference type="NCBI Taxonomy" id="143900"/>
    <lineage>
        <taxon>Eukaryota</taxon>
        <taxon>Metazoa</taxon>
        <taxon>Chordata</taxon>
        <taxon>Craniata</taxon>
        <taxon>Vertebrata</taxon>
        <taxon>Euteleostomi</taxon>
        <taxon>Actinopterygii</taxon>
        <taxon>Neopterygii</taxon>
        <taxon>Teleostei</taxon>
        <taxon>Notacanthiformes</taxon>
        <taxon>Halosauridae</taxon>
        <taxon>Aldrovandia</taxon>
    </lineage>
</organism>
<accession>A0AAD7SIP4</accession>
<dbReference type="SMART" id="SM00082">
    <property type="entry name" value="LRRCT"/>
    <property type="match status" value="2"/>
</dbReference>
<proteinExistence type="predicted"/>
<dbReference type="SUPFAM" id="SSF52058">
    <property type="entry name" value="L domain-like"/>
    <property type="match status" value="2"/>
</dbReference>
<dbReference type="InterPro" id="IPR050541">
    <property type="entry name" value="LRR_TM_domain-containing"/>
</dbReference>
<dbReference type="FunFam" id="3.80.10.10:FF:001162">
    <property type="entry name" value="Leucine rich repeat containing 15"/>
    <property type="match status" value="1"/>
</dbReference>
<dbReference type="PANTHER" id="PTHR24369">
    <property type="entry name" value="ANTIGEN BSP, PUTATIVE-RELATED"/>
    <property type="match status" value="1"/>
</dbReference>
<keyword evidence="6" id="KW-0812">Transmembrane</keyword>
<dbReference type="Pfam" id="PF13855">
    <property type="entry name" value="LRR_8"/>
    <property type="match status" value="5"/>
</dbReference>
<keyword evidence="1" id="KW-0433">Leucine-rich repeat</keyword>
<dbReference type="GO" id="GO:0005886">
    <property type="term" value="C:plasma membrane"/>
    <property type="evidence" value="ECO:0007669"/>
    <property type="project" value="TreeGrafter"/>
</dbReference>
<keyword evidence="4" id="KW-0325">Glycoprotein</keyword>
<sequence>MVHVHWAQCKGVMWFSVLLLLLGEQLSSALCCPSNCSCSQEGALKCRGNITDVPSAMPLQTHLLQLIQTQITDLRLYFNQLESLQAGTFDNLTNLLQLDFFNNSIREIPPRLFCHLSKLMRLTLSRNKLKSIPNESFYYLPEITFLSIYRNPLTFLPDQLIGLMPRLKEFYLYDTELETVPENLFANMTVLEKLSVNFNKKLWHLPKNIFCCLPSLYRLSLQANSIQSLSLELFSSLTSLDTLFLHSNKLRSLPSEIFRNLKRLTNVSLHSNQFGTLPGEVLSVASLREVTLKDNPWNCTCDILGFAEWTAHRRSIIKDYGHVLCQAPSHLRTNLLGSLTSESVQCGDAPGRTAPELAVDGGHTMPNRLDDITHDGTVVATRIQKKGVFKEWEGSTRVGRHQRSSMDLGMYLHMLLSVYAVDTVFGSCPDGCKCGDNKILCQTITEFPSSIPATTTTLYIANIRIFSLKPSDFDDFAEALLMFVLKDSTMTEVLPDTFDKTKNLVALGLMGTQLQSLPNELFQNLRDVRSLTLSNNKILNFNPALFSTLVALEDLDLSQNILTSIPGEAFNLLTNLQQINLEKNYIRSLSKQSFQGLGELKILRLNANDIKELPAGCFNDLGNLEQLSLQDNQIEHLPCHLFSKQQKLKKLYLSSNCLALLPEGIFLNLPNLVQITLFENQLHTLSTGIFGPMALQELWLYDNRLTHLEDNVFSNLTQLQLLVLSRNQIRSVSAGAFSGLTELGEVSLHTNLLTSLEEGTFSGLPKLLNISLENNIIQFLPGKLFHSLPPLRQVDLHNNSLFSLSQELLDSMDTTEEVILTENPWRCDGEIRPLRDWVRRYHSKVLNASILTCLSPASLSKTKITDVSDEDMMASTPQSSSTLITTTNTWVTPTEMRRLPLTLTPKKSAPATPANTTLQKEQEQDTSGSDADGLSRDSKIIIIAFVCSAIIASVITCCICWRRNKHSSRDLHPQAKTSSVV</sequence>
<dbReference type="SMART" id="SM00365">
    <property type="entry name" value="LRR_SD22"/>
    <property type="match status" value="7"/>
</dbReference>
<reference evidence="9" key="1">
    <citation type="journal article" date="2023" name="Science">
        <title>Genome structures resolve the early diversification of teleost fishes.</title>
        <authorList>
            <person name="Parey E."/>
            <person name="Louis A."/>
            <person name="Montfort J."/>
            <person name="Bouchez O."/>
            <person name="Roques C."/>
            <person name="Iampietro C."/>
            <person name="Lluch J."/>
            <person name="Castinel A."/>
            <person name="Donnadieu C."/>
            <person name="Desvignes T."/>
            <person name="Floi Bucao C."/>
            <person name="Jouanno E."/>
            <person name="Wen M."/>
            <person name="Mejri S."/>
            <person name="Dirks R."/>
            <person name="Jansen H."/>
            <person name="Henkel C."/>
            <person name="Chen W.J."/>
            <person name="Zahm M."/>
            <person name="Cabau C."/>
            <person name="Klopp C."/>
            <person name="Thompson A.W."/>
            <person name="Robinson-Rechavi M."/>
            <person name="Braasch I."/>
            <person name="Lecointre G."/>
            <person name="Bobe J."/>
            <person name="Postlethwait J.H."/>
            <person name="Berthelot C."/>
            <person name="Roest Crollius H."/>
            <person name="Guiguen Y."/>
        </authorList>
    </citation>
    <scope>NUCLEOTIDE SEQUENCE</scope>
    <source>
        <strain evidence="9">NC1722</strain>
    </source>
</reference>
<keyword evidence="2 7" id="KW-0732">Signal</keyword>
<evidence type="ECO:0000256" key="2">
    <source>
        <dbReference type="ARBA" id="ARBA00022729"/>
    </source>
</evidence>
<dbReference type="SMART" id="SM00369">
    <property type="entry name" value="LRR_TYP"/>
    <property type="match status" value="22"/>
</dbReference>
<evidence type="ECO:0000256" key="1">
    <source>
        <dbReference type="ARBA" id="ARBA00022614"/>
    </source>
</evidence>
<evidence type="ECO:0000256" key="4">
    <source>
        <dbReference type="ARBA" id="ARBA00023180"/>
    </source>
</evidence>
<dbReference type="Proteomes" id="UP001221898">
    <property type="component" value="Unassembled WGS sequence"/>
</dbReference>
<feature type="region of interest" description="Disordered" evidence="5">
    <location>
        <begin position="901"/>
        <end position="932"/>
    </location>
</feature>
<keyword evidence="3" id="KW-0677">Repeat</keyword>
<keyword evidence="6" id="KW-0472">Membrane</keyword>
<evidence type="ECO:0000256" key="7">
    <source>
        <dbReference type="SAM" id="SignalP"/>
    </source>
</evidence>
<evidence type="ECO:0000256" key="6">
    <source>
        <dbReference type="SAM" id="Phobius"/>
    </source>
</evidence>
<protein>
    <recommendedName>
        <fullName evidence="8">LRRCT domain-containing protein</fullName>
    </recommendedName>
</protein>